<keyword evidence="2" id="KW-1185">Reference proteome</keyword>
<name>A0A1Q8Q380_9BACI</name>
<accession>A0A1Q8Q380</accession>
<protein>
    <submittedName>
        <fullName evidence="1">Uncharacterized protein</fullName>
    </submittedName>
</protein>
<dbReference type="Proteomes" id="UP000185568">
    <property type="component" value="Unassembled WGS sequence"/>
</dbReference>
<dbReference type="OrthoDB" id="2887576at2"/>
<sequence>MNIIPRKYEQEIPYEVFGKSVLNEEKVQFTGTDFWWSDEEMKEVILMLVFSIGLQRLIQILPDQSREELVSILLLGPET</sequence>
<organism evidence="1 2">
    <name type="scientific">Domibacillus antri</name>
    <dbReference type="NCBI Taxonomy" id="1714264"/>
    <lineage>
        <taxon>Bacteria</taxon>
        <taxon>Bacillati</taxon>
        <taxon>Bacillota</taxon>
        <taxon>Bacilli</taxon>
        <taxon>Bacillales</taxon>
        <taxon>Bacillaceae</taxon>
        <taxon>Domibacillus</taxon>
    </lineage>
</organism>
<evidence type="ECO:0000313" key="1">
    <source>
        <dbReference type="EMBL" id="OLN21755.1"/>
    </source>
</evidence>
<gene>
    <name evidence="1" type="ORF">BTO30_13225</name>
</gene>
<comment type="caution">
    <text evidence="1">The sequence shown here is derived from an EMBL/GenBank/DDBJ whole genome shotgun (WGS) entry which is preliminary data.</text>
</comment>
<proteinExistence type="predicted"/>
<evidence type="ECO:0000313" key="2">
    <source>
        <dbReference type="Proteomes" id="UP000185568"/>
    </source>
</evidence>
<dbReference type="AlphaFoldDB" id="A0A1Q8Q380"/>
<dbReference type="STRING" id="1714264.BTO30_13225"/>
<reference evidence="1 2" key="1">
    <citation type="submission" date="2016-12" db="EMBL/GenBank/DDBJ databases">
        <title>Domibacillus antri genome sequencing.</title>
        <authorList>
            <person name="Verma A."/>
            <person name="Krishnamurthi S."/>
        </authorList>
    </citation>
    <scope>NUCLEOTIDE SEQUENCE [LARGE SCALE GENOMIC DNA]</scope>
    <source>
        <strain evidence="1 2">XD80</strain>
    </source>
</reference>
<dbReference type="EMBL" id="MSDU01000032">
    <property type="protein sequence ID" value="OLN21755.1"/>
    <property type="molecule type" value="Genomic_DNA"/>
</dbReference>
<dbReference type="RefSeq" id="WP_075399200.1">
    <property type="nucleotide sequence ID" value="NZ_MSDU01000032.1"/>
</dbReference>